<sequence length="92" mass="10154">MKTFLRKVFWPILRPFESGTDEYNYRASYRKILLGVGSLFLILSAATLAMSLHSGLYGGLIPAVFFGVSALVCVVVGLLGEDKAVARIWKSR</sequence>
<evidence type="ECO:0000256" key="1">
    <source>
        <dbReference type="SAM" id="Phobius"/>
    </source>
</evidence>
<evidence type="ECO:0000313" key="2">
    <source>
        <dbReference type="EMBL" id="RJG20254.1"/>
    </source>
</evidence>
<protein>
    <submittedName>
        <fullName evidence="2">Uncharacterized protein</fullName>
    </submittedName>
</protein>
<feature type="transmembrane region" description="Helical" evidence="1">
    <location>
        <begin position="56"/>
        <end position="80"/>
    </location>
</feature>
<evidence type="ECO:0000313" key="3">
    <source>
        <dbReference type="Proteomes" id="UP000283734"/>
    </source>
</evidence>
<dbReference type="AlphaFoldDB" id="A0A418Y3Y1"/>
<keyword evidence="1" id="KW-0472">Membrane</keyword>
<comment type="caution">
    <text evidence="2">The sequence shown here is derived from an EMBL/GenBank/DDBJ whole genome shotgun (WGS) entry which is preliminary data.</text>
</comment>
<dbReference type="EMBL" id="QYYA01000001">
    <property type="protein sequence ID" value="RJG20254.1"/>
    <property type="molecule type" value="Genomic_DNA"/>
</dbReference>
<proteinExistence type="predicted"/>
<feature type="transmembrane region" description="Helical" evidence="1">
    <location>
        <begin position="32"/>
        <end position="50"/>
    </location>
</feature>
<reference evidence="2 3" key="1">
    <citation type="submission" date="2018-09" db="EMBL/GenBank/DDBJ databases">
        <title>Alcanivorax profundi sp. nov., isolated from 1000 m-depth seawater of the Mariana Trench.</title>
        <authorList>
            <person name="Liu J."/>
        </authorList>
    </citation>
    <scope>NUCLEOTIDE SEQUENCE [LARGE SCALE GENOMIC DNA]</scope>
    <source>
        <strain evidence="2 3">MTEO17</strain>
    </source>
</reference>
<dbReference type="Proteomes" id="UP000283734">
    <property type="component" value="Unassembled WGS sequence"/>
</dbReference>
<dbReference type="RefSeq" id="WP_031226569.1">
    <property type="nucleotide sequence ID" value="NZ_CAXGPP010000009.1"/>
</dbReference>
<keyword evidence="1" id="KW-0812">Transmembrane</keyword>
<organism evidence="2 3">
    <name type="scientific">Alcanivorax profundi</name>
    <dbReference type="NCBI Taxonomy" id="2338368"/>
    <lineage>
        <taxon>Bacteria</taxon>
        <taxon>Pseudomonadati</taxon>
        <taxon>Pseudomonadota</taxon>
        <taxon>Gammaproteobacteria</taxon>
        <taxon>Oceanospirillales</taxon>
        <taxon>Alcanivoracaceae</taxon>
        <taxon>Alcanivorax</taxon>
    </lineage>
</organism>
<dbReference type="OrthoDB" id="6904738at2"/>
<keyword evidence="3" id="KW-1185">Reference proteome</keyword>
<keyword evidence="1" id="KW-1133">Transmembrane helix</keyword>
<name>A0A418Y3Y1_9GAMM</name>
<accession>A0A418Y3Y1</accession>
<gene>
    <name evidence="2" type="ORF">D4A39_01090</name>
</gene>